<sequence>MQEYLQFASSHVLLFMALAAIVGAIVWTEFQRLASGIKHLSANEAVVLMNKDDTIVLDVREDAELREGTIGKAKHIPLGALDQRLRELDKHREKTIIAYCRSGARSSRACAKLRKAGFEKVVNLRGGIVAWREAKLPVRKR</sequence>
<dbReference type="PROSITE" id="PS50206">
    <property type="entry name" value="RHODANESE_3"/>
    <property type="match status" value="1"/>
</dbReference>
<feature type="domain" description="Rhodanese" evidence="2">
    <location>
        <begin position="50"/>
        <end position="140"/>
    </location>
</feature>
<reference evidence="3 4" key="1">
    <citation type="submission" date="2017-01" db="EMBL/GenBank/DDBJ databases">
        <title>Draft sequence of Acidihalobacter ferrooxidans strain DSM 14175 (strain V8).</title>
        <authorList>
            <person name="Khaleque H.N."/>
            <person name="Ramsay J.P."/>
            <person name="Murphy R.J.T."/>
            <person name="Kaksonen A.H."/>
            <person name="Boxall N.J."/>
            <person name="Watkin E.L.J."/>
        </authorList>
    </citation>
    <scope>NUCLEOTIDE SEQUENCE [LARGE SCALE GENOMIC DNA]</scope>
    <source>
        <strain evidence="3 4">V8</strain>
    </source>
</reference>
<dbReference type="InterPro" id="IPR050229">
    <property type="entry name" value="GlpE_sulfurtransferase"/>
</dbReference>
<keyword evidence="1" id="KW-1133">Transmembrane helix</keyword>
<organism evidence="3 4">
    <name type="scientific">Acidihalobacter ferrooxydans</name>
    <dbReference type="NCBI Taxonomy" id="1765967"/>
    <lineage>
        <taxon>Bacteria</taxon>
        <taxon>Pseudomonadati</taxon>
        <taxon>Pseudomonadota</taxon>
        <taxon>Gammaproteobacteria</taxon>
        <taxon>Chromatiales</taxon>
        <taxon>Ectothiorhodospiraceae</taxon>
        <taxon>Acidihalobacter</taxon>
    </lineage>
</organism>
<accession>A0A1P8UD88</accession>
<dbReference type="CDD" id="cd00158">
    <property type="entry name" value="RHOD"/>
    <property type="match status" value="1"/>
</dbReference>
<gene>
    <name evidence="3" type="ORF">BW247_00385</name>
</gene>
<dbReference type="RefSeq" id="WP_076835093.1">
    <property type="nucleotide sequence ID" value="NZ_CP019434.1"/>
</dbReference>
<dbReference type="InterPro" id="IPR001763">
    <property type="entry name" value="Rhodanese-like_dom"/>
</dbReference>
<dbReference type="Proteomes" id="UP000243807">
    <property type="component" value="Chromosome"/>
</dbReference>
<dbReference type="Pfam" id="PF00581">
    <property type="entry name" value="Rhodanese"/>
    <property type="match status" value="1"/>
</dbReference>
<dbReference type="EMBL" id="CP019434">
    <property type="protein sequence ID" value="APZ41746.1"/>
    <property type="molecule type" value="Genomic_DNA"/>
</dbReference>
<name>A0A1P8UD88_9GAMM</name>
<dbReference type="PANTHER" id="PTHR43031:SF18">
    <property type="entry name" value="RHODANESE-RELATED SULFURTRANSFERASES"/>
    <property type="match status" value="1"/>
</dbReference>
<dbReference type="AlphaFoldDB" id="A0A1P8UD88"/>
<keyword evidence="1" id="KW-0812">Transmembrane</keyword>
<proteinExistence type="predicted"/>
<evidence type="ECO:0000313" key="4">
    <source>
        <dbReference type="Proteomes" id="UP000243807"/>
    </source>
</evidence>
<evidence type="ECO:0000256" key="1">
    <source>
        <dbReference type="SAM" id="Phobius"/>
    </source>
</evidence>
<evidence type="ECO:0000313" key="3">
    <source>
        <dbReference type="EMBL" id="APZ41746.1"/>
    </source>
</evidence>
<dbReference type="OrthoDB" id="9808735at2"/>
<dbReference type="STRING" id="1765967.BW247_00385"/>
<dbReference type="Gene3D" id="3.40.250.10">
    <property type="entry name" value="Rhodanese-like domain"/>
    <property type="match status" value="1"/>
</dbReference>
<dbReference type="SMART" id="SM00450">
    <property type="entry name" value="RHOD"/>
    <property type="match status" value="1"/>
</dbReference>
<keyword evidence="4" id="KW-1185">Reference proteome</keyword>
<dbReference type="InterPro" id="IPR036873">
    <property type="entry name" value="Rhodanese-like_dom_sf"/>
</dbReference>
<evidence type="ECO:0000259" key="2">
    <source>
        <dbReference type="PROSITE" id="PS50206"/>
    </source>
</evidence>
<dbReference type="KEGG" id="afy:BW247_00385"/>
<protein>
    <submittedName>
        <fullName evidence="3">Sulfurtransferase</fullName>
    </submittedName>
</protein>
<keyword evidence="3" id="KW-0808">Transferase</keyword>
<feature type="transmembrane region" description="Helical" evidence="1">
    <location>
        <begin position="12"/>
        <end position="30"/>
    </location>
</feature>
<dbReference type="PANTHER" id="PTHR43031">
    <property type="entry name" value="FAD-DEPENDENT OXIDOREDUCTASE"/>
    <property type="match status" value="1"/>
</dbReference>
<dbReference type="SUPFAM" id="SSF52821">
    <property type="entry name" value="Rhodanese/Cell cycle control phosphatase"/>
    <property type="match status" value="1"/>
</dbReference>
<dbReference type="GO" id="GO:0016740">
    <property type="term" value="F:transferase activity"/>
    <property type="evidence" value="ECO:0007669"/>
    <property type="project" value="UniProtKB-KW"/>
</dbReference>
<keyword evidence="1" id="KW-0472">Membrane</keyword>